<comment type="subcellular location">
    <subcellularLocation>
        <location evidence="1">Nucleus</location>
        <location evidence="1">Nucleolus</location>
    </subcellularLocation>
</comment>
<name>A0A388KEL4_CHABU</name>
<dbReference type="GO" id="GO:0005730">
    <property type="term" value="C:nucleolus"/>
    <property type="evidence" value="ECO:0007669"/>
    <property type="project" value="UniProtKB-SubCell"/>
</dbReference>
<dbReference type="EMBL" id="BFEA01000101">
    <property type="protein sequence ID" value="GBG68505.1"/>
    <property type="molecule type" value="Genomic_DNA"/>
</dbReference>
<comment type="caution">
    <text evidence="5">The sequence shown here is derived from an EMBL/GenBank/DDBJ whole genome shotgun (WGS) entry which is preliminary data.</text>
</comment>
<sequence>MQSSTAKHRQNERGVRWARFRSEGRERRRDCDVLCIGAAGQEAVAVKTTVGGITVRGIAVLKTAAVETAAAETGAAETGALETAAVDTAAVDTAAVETATVDNAGAETPAVETAGVETAAVEAADESIVGAKKKLDDTRTIATCVGTTERDVSHVETETKQLAAVLHHPSFKQDPFAAIHQHLQNTLPPPPTADTKPSKKSSKKKGTKKKHGGGNLGMDTN</sequence>
<feature type="compositionally biased region" description="Basic residues" evidence="4">
    <location>
        <begin position="198"/>
        <end position="212"/>
    </location>
</feature>
<accession>A0A388KEL4</accession>
<evidence type="ECO:0000256" key="1">
    <source>
        <dbReference type="ARBA" id="ARBA00004604"/>
    </source>
</evidence>
<keyword evidence="6" id="KW-1185">Reference proteome</keyword>
<organism evidence="5 6">
    <name type="scientific">Chara braunii</name>
    <name type="common">Braun's stonewort</name>
    <dbReference type="NCBI Taxonomy" id="69332"/>
    <lineage>
        <taxon>Eukaryota</taxon>
        <taxon>Viridiplantae</taxon>
        <taxon>Streptophyta</taxon>
        <taxon>Charophyceae</taxon>
        <taxon>Charales</taxon>
        <taxon>Characeae</taxon>
        <taxon>Chara</taxon>
    </lineage>
</organism>
<dbReference type="PANTHER" id="PTHR31109">
    <property type="entry name" value="PROTEIN FAM207A"/>
    <property type="match status" value="1"/>
</dbReference>
<comment type="similarity">
    <text evidence="2">Belongs to the SLX9 family.</text>
</comment>
<dbReference type="InterPro" id="IPR028160">
    <property type="entry name" value="Slx9-like"/>
</dbReference>
<dbReference type="GO" id="GO:0030686">
    <property type="term" value="C:90S preribosome"/>
    <property type="evidence" value="ECO:0007669"/>
    <property type="project" value="InterPro"/>
</dbReference>
<dbReference type="AlphaFoldDB" id="A0A388KEL4"/>
<dbReference type="Proteomes" id="UP000265515">
    <property type="component" value="Unassembled WGS sequence"/>
</dbReference>
<evidence type="ECO:0000256" key="3">
    <source>
        <dbReference type="ARBA" id="ARBA00023242"/>
    </source>
</evidence>
<dbReference type="Gramene" id="GBG68505">
    <property type="protein sequence ID" value="GBG68505"/>
    <property type="gene ID" value="CBR_g3049"/>
</dbReference>
<keyword evidence="3" id="KW-0539">Nucleus</keyword>
<gene>
    <name evidence="5" type="ORF">CBR_g3049</name>
</gene>
<evidence type="ECO:0000313" key="5">
    <source>
        <dbReference type="EMBL" id="GBG68505.1"/>
    </source>
</evidence>
<proteinExistence type="inferred from homology"/>
<evidence type="ECO:0000313" key="6">
    <source>
        <dbReference type="Proteomes" id="UP000265515"/>
    </source>
</evidence>
<evidence type="ECO:0000256" key="2">
    <source>
        <dbReference type="ARBA" id="ARBA00011022"/>
    </source>
</evidence>
<dbReference type="OrthoDB" id="18703at2759"/>
<dbReference type="PANTHER" id="PTHR31109:SF2">
    <property type="entry name" value="RIBOSOME BIOGENESIS PROTEIN SLX9 HOMOLOG"/>
    <property type="match status" value="1"/>
</dbReference>
<feature type="region of interest" description="Disordered" evidence="4">
    <location>
        <begin position="183"/>
        <end position="221"/>
    </location>
</feature>
<protein>
    <submittedName>
        <fullName evidence="5">Uncharacterized protein</fullName>
    </submittedName>
</protein>
<dbReference type="GO" id="GO:0030688">
    <property type="term" value="C:preribosome, small subunit precursor"/>
    <property type="evidence" value="ECO:0007669"/>
    <property type="project" value="InterPro"/>
</dbReference>
<dbReference type="GO" id="GO:0000462">
    <property type="term" value="P:maturation of SSU-rRNA from tricistronic rRNA transcript (SSU-rRNA, 5.8S rRNA, LSU-rRNA)"/>
    <property type="evidence" value="ECO:0007669"/>
    <property type="project" value="InterPro"/>
</dbReference>
<evidence type="ECO:0000256" key="4">
    <source>
        <dbReference type="SAM" id="MobiDB-lite"/>
    </source>
</evidence>
<reference evidence="5 6" key="1">
    <citation type="journal article" date="2018" name="Cell">
        <title>The Chara Genome: Secondary Complexity and Implications for Plant Terrestrialization.</title>
        <authorList>
            <person name="Nishiyama T."/>
            <person name="Sakayama H."/>
            <person name="Vries J.D."/>
            <person name="Buschmann H."/>
            <person name="Saint-Marcoux D."/>
            <person name="Ullrich K.K."/>
            <person name="Haas F.B."/>
            <person name="Vanderstraeten L."/>
            <person name="Becker D."/>
            <person name="Lang D."/>
            <person name="Vosolsobe S."/>
            <person name="Rombauts S."/>
            <person name="Wilhelmsson P.K.I."/>
            <person name="Janitza P."/>
            <person name="Kern R."/>
            <person name="Heyl A."/>
            <person name="Rumpler F."/>
            <person name="Villalobos L.I.A.C."/>
            <person name="Clay J.M."/>
            <person name="Skokan R."/>
            <person name="Toyoda A."/>
            <person name="Suzuki Y."/>
            <person name="Kagoshima H."/>
            <person name="Schijlen E."/>
            <person name="Tajeshwar N."/>
            <person name="Catarino B."/>
            <person name="Hetherington A.J."/>
            <person name="Saltykova A."/>
            <person name="Bonnot C."/>
            <person name="Breuninger H."/>
            <person name="Symeonidi A."/>
            <person name="Radhakrishnan G.V."/>
            <person name="Van Nieuwerburgh F."/>
            <person name="Deforce D."/>
            <person name="Chang C."/>
            <person name="Karol K.G."/>
            <person name="Hedrich R."/>
            <person name="Ulvskov P."/>
            <person name="Glockner G."/>
            <person name="Delwiche C.F."/>
            <person name="Petrasek J."/>
            <person name="Van de Peer Y."/>
            <person name="Friml J."/>
            <person name="Beilby M."/>
            <person name="Dolan L."/>
            <person name="Kohara Y."/>
            <person name="Sugano S."/>
            <person name="Fujiyama A."/>
            <person name="Delaux P.-M."/>
            <person name="Quint M."/>
            <person name="TheiBen G."/>
            <person name="Hagemann M."/>
            <person name="Harholt J."/>
            <person name="Dunand C."/>
            <person name="Zachgo S."/>
            <person name="Langdale J."/>
            <person name="Maumus F."/>
            <person name="Straeten D.V.D."/>
            <person name="Gould S.B."/>
            <person name="Rensing S.A."/>
        </authorList>
    </citation>
    <scope>NUCLEOTIDE SEQUENCE [LARGE SCALE GENOMIC DNA]</scope>
    <source>
        <strain evidence="5 6">S276</strain>
    </source>
</reference>
<dbReference type="Pfam" id="PF15341">
    <property type="entry name" value="SLX9"/>
    <property type="match status" value="1"/>
</dbReference>